<evidence type="ECO:0000256" key="3">
    <source>
        <dbReference type="ARBA" id="ARBA00022475"/>
    </source>
</evidence>
<reference evidence="9" key="1">
    <citation type="journal article" date="2019" name="Int. J. Syst. Evol. Microbiol.">
        <title>The Global Catalogue of Microorganisms (GCM) 10K type strain sequencing project: providing services to taxonomists for standard genome sequencing and annotation.</title>
        <authorList>
            <consortium name="The Broad Institute Genomics Platform"/>
            <consortium name="The Broad Institute Genome Sequencing Center for Infectious Disease"/>
            <person name="Wu L."/>
            <person name="Ma J."/>
        </authorList>
    </citation>
    <scope>NUCLEOTIDE SEQUENCE [LARGE SCALE GENOMIC DNA]</scope>
    <source>
        <strain evidence="9">CGMCC 1.19062</strain>
    </source>
</reference>
<protein>
    <submittedName>
        <fullName evidence="8">DoxX family protein</fullName>
    </submittedName>
</protein>
<feature type="transmembrane region" description="Helical" evidence="7">
    <location>
        <begin position="68"/>
        <end position="89"/>
    </location>
</feature>
<feature type="transmembrane region" description="Helical" evidence="7">
    <location>
        <begin position="96"/>
        <end position="116"/>
    </location>
</feature>
<gene>
    <name evidence="8" type="ORF">ACFSM5_01535</name>
</gene>
<accession>A0ABW5DM37</accession>
<dbReference type="PANTHER" id="PTHR33452">
    <property type="entry name" value="OXIDOREDUCTASE CATD-RELATED"/>
    <property type="match status" value="1"/>
</dbReference>
<proteinExistence type="inferred from homology"/>
<evidence type="ECO:0000313" key="8">
    <source>
        <dbReference type="EMBL" id="MFD2261551.1"/>
    </source>
</evidence>
<feature type="transmembrane region" description="Helical" evidence="7">
    <location>
        <begin position="122"/>
        <end position="141"/>
    </location>
</feature>
<dbReference type="Pfam" id="PF07681">
    <property type="entry name" value="DoxX"/>
    <property type="match status" value="1"/>
</dbReference>
<evidence type="ECO:0000256" key="5">
    <source>
        <dbReference type="ARBA" id="ARBA00022989"/>
    </source>
</evidence>
<comment type="caution">
    <text evidence="8">The sequence shown here is derived from an EMBL/GenBank/DDBJ whole genome shotgun (WGS) entry which is preliminary data.</text>
</comment>
<dbReference type="InterPro" id="IPR051907">
    <property type="entry name" value="DoxX-like_oxidoreductase"/>
</dbReference>
<comment type="similarity">
    <text evidence="2">Belongs to the DoxX family.</text>
</comment>
<dbReference type="Proteomes" id="UP001597295">
    <property type="component" value="Unassembled WGS sequence"/>
</dbReference>
<evidence type="ECO:0000256" key="4">
    <source>
        <dbReference type="ARBA" id="ARBA00022692"/>
    </source>
</evidence>
<feature type="transmembrane region" description="Helical" evidence="7">
    <location>
        <begin position="21"/>
        <end position="39"/>
    </location>
</feature>
<name>A0ABW5DM37_9PROT</name>
<evidence type="ECO:0000256" key="2">
    <source>
        <dbReference type="ARBA" id="ARBA00006679"/>
    </source>
</evidence>
<evidence type="ECO:0000256" key="1">
    <source>
        <dbReference type="ARBA" id="ARBA00004651"/>
    </source>
</evidence>
<keyword evidence="3" id="KW-1003">Cell membrane</keyword>
<evidence type="ECO:0000313" key="9">
    <source>
        <dbReference type="Proteomes" id="UP001597295"/>
    </source>
</evidence>
<sequence length="154" mass="17246">MITPAFAIDRYRDLCRLAQTWVTPLVDLWIRFAVGLIFWRSGLQKISDWPATLQLFHYEYQVPLLPPGLAAVMAAATELGAPVLLFIGLASRLAALPLLCMTLVIQFVLGAANPAFNNSDHFFWMILLAVIITRGPGRLSLDHLIATRLERMSR</sequence>
<organism evidence="8 9">
    <name type="scientific">Lacibacterium aquatile</name>
    <dbReference type="NCBI Taxonomy" id="1168082"/>
    <lineage>
        <taxon>Bacteria</taxon>
        <taxon>Pseudomonadati</taxon>
        <taxon>Pseudomonadota</taxon>
        <taxon>Alphaproteobacteria</taxon>
        <taxon>Rhodospirillales</taxon>
        <taxon>Rhodospirillaceae</taxon>
    </lineage>
</organism>
<dbReference type="PANTHER" id="PTHR33452:SF1">
    <property type="entry name" value="INNER MEMBRANE PROTEIN YPHA-RELATED"/>
    <property type="match status" value="1"/>
</dbReference>
<keyword evidence="4 7" id="KW-0812">Transmembrane</keyword>
<keyword evidence="9" id="KW-1185">Reference proteome</keyword>
<evidence type="ECO:0000256" key="7">
    <source>
        <dbReference type="SAM" id="Phobius"/>
    </source>
</evidence>
<dbReference type="InterPro" id="IPR032808">
    <property type="entry name" value="DoxX"/>
</dbReference>
<dbReference type="EMBL" id="JBHUIP010000001">
    <property type="protein sequence ID" value="MFD2261551.1"/>
    <property type="molecule type" value="Genomic_DNA"/>
</dbReference>
<dbReference type="RefSeq" id="WP_379874458.1">
    <property type="nucleotide sequence ID" value="NZ_JBHUIP010000001.1"/>
</dbReference>
<keyword evidence="5 7" id="KW-1133">Transmembrane helix</keyword>
<evidence type="ECO:0000256" key="6">
    <source>
        <dbReference type="ARBA" id="ARBA00023136"/>
    </source>
</evidence>
<comment type="subcellular location">
    <subcellularLocation>
        <location evidence="1">Cell membrane</location>
        <topology evidence="1">Multi-pass membrane protein</topology>
    </subcellularLocation>
</comment>
<keyword evidence="6 7" id="KW-0472">Membrane</keyword>